<proteinExistence type="predicted"/>
<evidence type="ECO:0000256" key="3">
    <source>
        <dbReference type="ARBA" id="ARBA00023237"/>
    </source>
</evidence>
<dbReference type="InterPro" id="IPR008969">
    <property type="entry name" value="CarboxyPept-like_regulatory"/>
</dbReference>
<dbReference type="AlphaFoldDB" id="A0A1K1P018"/>
<accession>A0A1K1P018</accession>
<keyword evidence="4" id="KW-0732">Signal</keyword>
<gene>
    <name evidence="6" type="ORF">SAMN05660313_01495</name>
</gene>
<keyword evidence="6" id="KW-0675">Receptor</keyword>
<dbReference type="SUPFAM" id="SSF56935">
    <property type="entry name" value="Porins"/>
    <property type="match status" value="1"/>
</dbReference>
<dbReference type="InterPro" id="IPR012910">
    <property type="entry name" value="Plug_dom"/>
</dbReference>
<feature type="chain" id="PRO_5009666347" evidence="4">
    <location>
        <begin position="25"/>
        <end position="844"/>
    </location>
</feature>
<organism evidence="6 7">
    <name type="scientific">Cellulophaga fucicola</name>
    <dbReference type="NCBI Taxonomy" id="76595"/>
    <lineage>
        <taxon>Bacteria</taxon>
        <taxon>Pseudomonadati</taxon>
        <taxon>Bacteroidota</taxon>
        <taxon>Flavobacteriia</taxon>
        <taxon>Flavobacteriales</taxon>
        <taxon>Flavobacteriaceae</taxon>
        <taxon>Cellulophaga</taxon>
    </lineage>
</organism>
<dbReference type="Pfam" id="PF07715">
    <property type="entry name" value="Plug"/>
    <property type="match status" value="1"/>
</dbReference>
<evidence type="ECO:0000256" key="1">
    <source>
        <dbReference type="ARBA" id="ARBA00004442"/>
    </source>
</evidence>
<dbReference type="Pfam" id="PF13715">
    <property type="entry name" value="CarbopepD_reg_2"/>
    <property type="match status" value="1"/>
</dbReference>
<dbReference type="Gene3D" id="2.170.130.10">
    <property type="entry name" value="TonB-dependent receptor, plug domain"/>
    <property type="match status" value="1"/>
</dbReference>
<name>A0A1K1P018_9FLAO</name>
<dbReference type="SUPFAM" id="SSF49464">
    <property type="entry name" value="Carboxypeptidase regulatory domain-like"/>
    <property type="match status" value="1"/>
</dbReference>
<dbReference type="GO" id="GO:0009279">
    <property type="term" value="C:cell outer membrane"/>
    <property type="evidence" value="ECO:0007669"/>
    <property type="project" value="UniProtKB-SubCell"/>
</dbReference>
<dbReference type="STRING" id="76595.SAMN05660313_01495"/>
<evidence type="ECO:0000313" key="7">
    <source>
        <dbReference type="Proteomes" id="UP000183257"/>
    </source>
</evidence>
<keyword evidence="3" id="KW-0998">Cell outer membrane</keyword>
<reference evidence="7" key="1">
    <citation type="submission" date="2016-11" db="EMBL/GenBank/DDBJ databases">
        <authorList>
            <person name="Varghese N."/>
            <person name="Submissions S."/>
        </authorList>
    </citation>
    <scope>NUCLEOTIDE SEQUENCE [LARGE SCALE GENOMIC DNA]</scope>
    <source>
        <strain evidence="7">DSM 24786</strain>
    </source>
</reference>
<keyword evidence="7" id="KW-1185">Reference proteome</keyword>
<dbReference type="RefSeq" id="WP_072303167.1">
    <property type="nucleotide sequence ID" value="NZ_FPIY01000002.1"/>
</dbReference>
<dbReference type="OrthoDB" id="9803050at2"/>
<dbReference type="Gene3D" id="2.40.170.20">
    <property type="entry name" value="TonB-dependent receptor, beta-barrel domain"/>
    <property type="match status" value="1"/>
</dbReference>
<dbReference type="InterPro" id="IPR036942">
    <property type="entry name" value="Beta-barrel_TonB_sf"/>
</dbReference>
<evidence type="ECO:0000313" key="6">
    <source>
        <dbReference type="EMBL" id="SFW40908.1"/>
    </source>
</evidence>
<evidence type="ECO:0000256" key="4">
    <source>
        <dbReference type="SAM" id="SignalP"/>
    </source>
</evidence>
<evidence type="ECO:0000259" key="5">
    <source>
        <dbReference type="Pfam" id="PF07715"/>
    </source>
</evidence>
<dbReference type="EMBL" id="FPIY01000002">
    <property type="protein sequence ID" value="SFW40908.1"/>
    <property type="molecule type" value="Genomic_DNA"/>
</dbReference>
<protein>
    <submittedName>
        <fullName evidence="6">Outer membrane receptor for ferrienterochelin and colicins</fullName>
    </submittedName>
</protein>
<feature type="domain" description="TonB-dependent receptor plug" evidence="5">
    <location>
        <begin position="221"/>
        <end position="295"/>
    </location>
</feature>
<evidence type="ECO:0000256" key="2">
    <source>
        <dbReference type="ARBA" id="ARBA00023136"/>
    </source>
</evidence>
<dbReference type="Gene3D" id="2.60.40.1120">
    <property type="entry name" value="Carboxypeptidase-like, regulatory domain"/>
    <property type="match status" value="1"/>
</dbReference>
<comment type="subcellular location">
    <subcellularLocation>
        <location evidence="1">Cell outer membrane</location>
    </subcellularLocation>
</comment>
<feature type="signal peptide" evidence="4">
    <location>
        <begin position="1"/>
        <end position="24"/>
    </location>
</feature>
<dbReference type="Proteomes" id="UP000183257">
    <property type="component" value="Unassembled WGS sequence"/>
</dbReference>
<dbReference type="InterPro" id="IPR037066">
    <property type="entry name" value="Plug_dom_sf"/>
</dbReference>
<sequence length="844" mass="95963">MQKNNFLRSFCCFLLFALSLVTTAQETNNVVPLLNYIQQLEQNFNIRISYVNKDIESFNIQPSASTSLGEILKYISKKTDLTLTKLNERYYALSKENTISIHAKILDNYEQNTVNGATIEVLESNIATVTDATGYFSLNNVPKDAILRIRFIGFKTMHISAKELDSNNPIKTFLLSQHYVALKEVIVSKFLTTGLSKSKDGSIVLNTTNFGILPGLIEPDVLQTVQALPGIKSSNETVSDINVRGGTNDQNLVLWEDIKMYQSGHFLGLISAFNPYLTNSVTIIKNGTSPQFGDGISSVIDMRTNNKVDNSFLGGGFNMISADVYAQVPITKKSAFQFSARRSITDFLNSPTYNRYFDKTFQDSDIDKNTTNNDITREEDFYFYDITAKVLYNITEKQKLRFSFIHMNNALDYQETNANNETALSKLDQQNTSFGGSLESRWTSRFSTKVNAYRTSYNLNTKAISNNKEQELQQTNKVLENGLKLNTNYKLTNKISLLNGYQLIETGILNLTNVTLPPYRKNIKGVIRTNSIYSEIDYKSTRLNARAGVRVNHIENINTFKRWIVEPRLNVNYNLATHFNANILGEFKSQSTNQIIDLEQNFLGVEKRRWILADEDQLPITTSKQLSLGFNYDKNSLYIGIEGFYKDVEGISTQTQGFQNQDQFNGEIGKYNITGIEFLINKKTTSYSTWLSYTYNINNYTFKAITPNTFPNNLDITHTVTFAGTYNYKDFRFGLGINYNSGKPYTEPKEGENALDLFSFPTKINYKEPNSSRLPNYLRADISALYNFKLNKTCKATFGASILNILNKENILNRYYRVTEQDEIETIESASLGITPNISFRVSF</sequence>
<keyword evidence="2" id="KW-0472">Membrane</keyword>